<accession>A0A0L7LHJ8</accession>
<dbReference type="GO" id="GO:0008188">
    <property type="term" value="F:neuropeptide receptor activity"/>
    <property type="evidence" value="ECO:0007669"/>
    <property type="project" value="TreeGrafter"/>
</dbReference>
<keyword evidence="7" id="KW-0807">Transducer</keyword>
<dbReference type="Gene3D" id="1.20.1070.10">
    <property type="entry name" value="Rhodopsin 7-helix transmembrane proteins"/>
    <property type="match status" value="2"/>
</dbReference>
<dbReference type="PANTHER" id="PTHR45695:SF26">
    <property type="entry name" value="NEUROPEPTIDE CCHAMIDE-1 RECEPTOR"/>
    <property type="match status" value="1"/>
</dbReference>
<dbReference type="GO" id="GO:0005886">
    <property type="term" value="C:plasma membrane"/>
    <property type="evidence" value="ECO:0007669"/>
    <property type="project" value="TreeGrafter"/>
</dbReference>
<comment type="caution">
    <text evidence="9">The sequence shown here is derived from an EMBL/GenBank/DDBJ whole genome shotgun (WGS) entry which is preliminary data.</text>
</comment>
<dbReference type="InterPro" id="IPR000276">
    <property type="entry name" value="GPCR_Rhodpsn"/>
</dbReference>
<dbReference type="PANTHER" id="PTHR45695">
    <property type="entry name" value="LEUCOKININ RECEPTOR-RELATED"/>
    <property type="match status" value="1"/>
</dbReference>
<dbReference type="SUPFAM" id="SSF81321">
    <property type="entry name" value="Family A G protein-coupled receptor-like"/>
    <property type="match status" value="1"/>
</dbReference>
<evidence type="ECO:0000313" key="10">
    <source>
        <dbReference type="Proteomes" id="UP000037510"/>
    </source>
</evidence>
<keyword evidence="2 8" id="KW-0812">Transmembrane</keyword>
<organism evidence="9 10">
    <name type="scientific">Operophtera brumata</name>
    <name type="common">Winter moth</name>
    <name type="synonym">Phalaena brumata</name>
    <dbReference type="NCBI Taxonomy" id="104452"/>
    <lineage>
        <taxon>Eukaryota</taxon>
        <taxon>Metazoa</taxon>
        <taxon>Ecdysozoa</taxon>
        <taxon>Arthropoda</taxon>
        <taxon>Hexapoda</taxon>
        <taxon>Insecta</taxon>
        <taxon>Pterygota</taxon>
        <taxon>Neoptera</taxon>
        <taxon>Endopterygota</taxon>
        <taxon>Lepidoptera</taxon>
        <taxon>Glossata</taxon>
        <taxon>Ditrysia</taxon>
        <taxon>Geometroidea</taxon>
        <taxon>Geometridae</taxon>
        <taxon>Larentiinae</taxon>
        <taxon>Operophtera</taxon>
    </lineage>
</organism>
<keyword evidence="6 9" id="KW-0675">Receptor</keyword>
<feature type="transmembrane region" description="Helical" evidence="8">
    <location>
        <begin position="53"/>
        <end position="81"/>
    </location>
</feature>
<evidence type="ECO:0000256" key="3">
    <source>
        <dbReference type="ARBA" id="ARBA00022989"/>
    </source>
</evidence>
<evidence type="ECO:0000256" key="7">
    <source>
        <dbReference type="ARBA" id="ARBA00023224"/>
    </source>
</evidence>
<keyword evidence="4" id="KW-0297">G-protein coupled receptor</keyword>
<dbReference type="PROSITE" id="PS00237">
    <property type="entry name" value="G_PROTEIN_RECEP_F1_1"/>
    <property type="match status" value="1"/>
</dbReference>
<keyword evidence="3 8" id="KW-1133">Transmembrane helix</keyword>
<dbReference type="Pfam" id="PF00001">
    <property type="entry name" value="7tm_1"/>
    <property type="match status" value="1"/>
</dbReference>
<sequence>MGETLEQCRRPAGLFSISRQVSTMFEELNITTLSPDDDNSTEYTPYGERLETYLVPVLFAIIFIVGVLGNVICVPFVSIIYTLESWPWGWLICRLSETGKDVSIGVSVFTLTALSAERWMTIFKAIIYYFLPLVVISFFYILMARRLLASTREMPGALHGGQGEAQAKARKSVACMVLVFVIVALYCVSGVFRQHFNRYLCCKRSALHPTCSSRLSRTAICETSFRSTQRHRCTTRNLSDSVVISNYDYGNSKKNLNIISRNSAVTIMTIRDTNDFLTEDVDENCEKR</sequence>
<reference evidence="9 10" key="1">
    <citation type="journal article" date="2015" name="Genome Biol. Evol.">
        <title>The genome of winter moth (Operophtera brumata) provides a genomic perspective on sexual dimorphism and phenology.</title>
        <authorList>
            <person name="Derks M.F."/>
            <person name="Smit S."/>
            <person name="Salis L."/>
            <person name="Schijlen E."/>
            <person name="Bossers A."/>
            <person name="Mateman C."/>
            <person name="Pijl A.S."/>
            <person name="de Ridder D."/>
            <person name="Groenen M.A."/>
            <person name="Visser M.E."/>
            <person name="Megens H.J."/>
        </authorList>
    </citation>
    <scope>NUCLEOTIDE SEQUENCE [LARGE SCALE GENOMIC DNA]</scope>
    <source>
        <strain evidence="9">WM2013NL</strain>
        <tissue evidence="9">Head and thorax</tissue>
    </source>
</reference>
<dbReference type="STRING" id="104452.A0A0L7LHJ8"/>
<evidence type="ECO:0000256" key="1">
    <source>
        <dbReference type="ARBA" id="ARBA00004141"/>
    </source>
</evidence>
<keyword evidence="10" id="KW-1185">Reference proteome</keyword>
<comment type="subcellular location">
    <subcellularLocation>
        <location evidence="1">Membrane</location>
        <topology evidence="1">Multi-pass membrane protein</topology>
    </subcellularLocation>
</comment>
<feature type="transmembrane region" description="Helical" evidence="8">
    <location>
        <begin position="173"/>
        <end position="192"/>
    </location>
</feature>
<evidence type="ECO:0000256" key="8">
    <source>
        <dbReference type="SAM" id="Phobius"/>
    </source>
</evidence>
<dbReference type="Proteomes" id="UP000037510">
    <property type="component" value="Unassembled WGS sequence"/>
</dbReference>
<evidence type="ECO:0000256" key="2">
    <source>
        <dbReference type="ARBA" id="ARBA00022692"/>
    </source>
</evidence>
<keyword evidence="5 8" id="KW-0472">Membrane</keyword>
<name>A0A0L7LHJ8_OPEBR</name>
<evidence type="ECO:0000256" key="5">
    <source>
        <dbReference type="ARBA" id="ARBA00023136"/>
    </source>
</evidence>
<dbReference type="AlphaFoldDB" id="A0A0L7LHJ8"/>
<dbReference type="EMBL" id="JTDY01001174">
    <property type="protein sequence ID" value="KOB74651.1"/>
    <property type="molecule type" value="Genomic_DNA"/>
</dbReference>
<proteinExistence type="predicted"/>
<evidence type="ECO:0000313" key="9">
    <source>
        <dbReference type="EMBL" id="KOB74651.1"/>
    </source>
</evidence>
<evidence type="ECO:0000256" key="4">
    <source>
        <dbReference type="ARBA" id="ARBA00023040"/>
    </source>
</evidence>
<gene>
    <name evidence="9" type="ORF">OBRU01_08608</name>
</gene>
<feature type="transmembrane region" description="Helical" evidence="8">
    <location>
        <begin position="126"/>
        <end position="144"/>
    </location>
</feature>
<evidence type="ECO:0000256" key="6">
    <source>
        <dbReference type="ARBA" id="ARBA00023170"/>
    </source>
</evidence>
<protein>
    <submittedName>
        <fullName evidence="9">Neuropeptide receptor A14</fullName>
    </submittedName>
</protein>